<name>A0A4R4NK19_9ACTN</name>
<keyword evidence="2" id="KW-1185">Reference proteome</keyword>
<dbReference type="EMBL" id="SMJZ01000021">
    <property type="protein sequence ID" value="TDC09024.1"/>
    <property type="molecule type" value="Genomic_DNA"/>
</dbReference>
<dbReference type="Proteomes" id="UP000295157">
    <property type="component" value="Unassembled WGS sequence"/>
</dbReference>
<dbReference type="OrthoDB" id="9967701at2"/>
<organism evidence="1 2">
    <name type="scientific">Nonomuraea longispora</name>
    <dbReference type="NCBI Taxonomy" id="1848320"/>
    <lineage>
        <taxon>Bacteria</taxon>
        <taxon>Bacillati</taxon>
        <taxon>Actinomycetota</taxon>
        <taxon>Actinomycetes</taxon>
        <taxon>Streptosporangiales</taxon>
        <taxon>Streptosporangiaceae</taxon>
        <taxon>Nonomuraea</taxon>
    </lineage>
</organism>
<accession>A0A4R4NK19</accession>
<gene>
    <name evidence="1" type="ORF">E1267_08500</name>
</gene>
<sequence length="252" mass="26845">MDLDDFEPPAPAFFDLHADVLATLPPVRLAGLRELAAGARRSPGLRRAAEYARSARDLGYDPGDLPPPDISEEEGKMFTLAADAGFLEVKEGFFATPRGVAWPDVPDAEAAETWAAGMYGVLVGNVTDQIPIEPLDDELLDQDPDGEDALPNFNDAFHDLVPALLVTLLRTPGGVPVSELRRAAAEHTGQISWDTVATHQGDPLASTLEPLAEYGVVAVEDDAVRLTPLGLHGTVFHIREEGHSVGLSNTAG</sequence>
<evidence type="ECO:0000313" key="1">
    <source>
        <dbReference type="EMBL" id="TDC09024.1"/>
    </source>
</evidence>
<protein>
    <submittedName>
        <fullName evidence="1">Uncharacterized protein</fullName>
    </submittedName>
</protein>
<proteinExistence type="predicted"/>
<dbReference type="RefSeq" id="WP_132331523.1">
    <property type="nucleotide sequence ID" value="NZ_SMJZ01000021.1"/>
</dbReference>
<reference evidence="1 2" key="1">
    <citation type="submission" date="2019-02" db="EMBL/GenBank/DDBJ databases">
        <title>Draft genome sequences of novel Actinobacteria.</title>
        <authorList>
            <person name="Sahin N."/>
            <person name="Ay H."/>
            <person name="Saygin H."/>
        </authorList>
    </citation>
    <scope>NUCLEOTIDE SEQUENCE [LARGE SCALE GENOMIC DNA]</scope>
    <source>
        <strain evidence="1 2">KC201</strain>
    </source>
</reference>
<comment type="caution">
    <text evidence="1">The sequence shown here is derived from an EMBL/GenBank/DDBJ whole genome shotgun (WGS) entry which is preliminary data.</text>
</comment>
<dbReference type="AlphaFoldDB" id="A0A4R4NK19"/>
<evidence type="ECO:0000313" key="2">
    <source>
        <dbReference type="Proteomes" id="UP000295157"/>
    </source>
</evidence>